<gene>
    <name evidence="1" type="ORF">GBZ26_06070</name>
</gene>
<evidence type="ECO:0000313" key="1">
    <source>
        <dbReference type="EMBL" id="NUB18779.1"/>
    </source>
</evidence>
<dbReference type="InterPro" id="IPR047729">
    <property type="entry name" value="Sce7726-like"/>
</dbReference>
<organism evidence="1 2">
    <name type="scientific">Azospirillum formosense</name>
    <dbReference type="NCBI Taxonomy" id="861533"/>
    <lineage>
        <taxon>Bacteria</taxon>
        <taxon>Pseudomonadati</taxon>
        <taxon>Pseudomonadota</taxon>
        <taxon>Alphaproteobacteria</taxon>
        <taxon>Rhodospirillales</taxon>
        <taxon>Azospirillaceae</taxon>
        <taxon>Azospirillum</taxon>
    </lineage>
</organism>
<proteinExistence type="predicted"/>
<name>A0ABX2KV96_9PROT</name>
<sequence length="217" mass="25096">MTRLPHKDIFIYYQRLRRTFRVWVSGTPLRDGDIRASLHGWLKRRHAACPDAWLLSELKIPRPSARIDLAVVNGELAGFEIKSDVDSLTRLRRQAESYNGVFDRVYLVTTDRHIKEATTIIPNWWGVALMLHKGHEIEADLIRESGHNCHARADSILYMLHKSELDNIAIRLGLRESFSVRLRHADLVEKLVMCVDVDTLRSEAKTALKQRRTAMHL</sequence>
<reference evidence="1 2" key="1">
    <citation type="submission" date="2019-10" db="EMBL/GenBank/DDBJ databases">
        <title>Genome sequence of Azospirillum formosense CC-Nfb-7.</title>
        <authorList>
            <person name="Ambrosini A."/>
            <person name="Sant'Anna F.H."/>
            <person name="Cassan F.D."/>
            <person name="Souza E.M."/>
            <person name="Passaglia L.M.P."/>
        </authorList>
    </citation>
    <scope>NUCLEOTIDE SEQUENCE [LARGE SCALE GENOMIC DNA]</scope>
    <source>
        <strain evidence="1 2">CC-NFb-7</strain>
    </source>
</reference>
<keyword evidence="2" id="KW-1185">Reference proteome</keyword>
<protein>
    <submittedName>
        <fullName evidence="1">Sce7726 family protein</fullName>
    </submittedName>
</protein>
<dbReference type="EMBL" id="WHOR01000027">
    <property type="protein sequence ID" value="NUB18779.1"/>
    <property type="molecule type" value="Genomic_DNA"/>
</dbReference>
<dbReference type="NCBIfam" id="NF033832">
    <property type="entry name" value="sce7726_fam"/>
    <property type="match status" value="1"/>
</dbReference>
<dbReference type="Proteomes" id="UP000639419">
    <property type="component" value="Unassembled WGS sequence"/>
</dbReference>
<evidence type="ECO:0000313" key="2">
    <source>
        <dbReference type="Proteomes" id="UP000639419"/>
    </source>
</evidence>
<comment type="caution">
    <text evidence="1">The sequence shown here is derived from an EMBL/GenBank/DDBJ whole genome shotgun (WGS) entry which is preliminary data.</text>
</comment>
<accession>A0ABX2KV96</accession>